<evidence type="ECO:0000313" key="1">
    <source>
        <dbReference type="EMBL" id="PWZ06226.1"/>
    </source>
</evidence>
<reference evidence="1" key="1">
    <citation type="journal article" date="2018" name="Nat. Genet.">
        <title>Extensive intraspecific gene order and gene structural variations between Mo17 and other maize genomes.</title>
        <authorList>
            <person name="Sun S."/>
            <person name="Zhou Y."/>
            <person name="Chen J."/>
            <person name="Shi J."/>
            <person name="Zhao H."/>
            <person name="Zhao H."/>
            <person name="Song W."/>
            <person name="Zhang M."/>
            <person name="Cui Y."/>
            <person name="Dong X."/>
            <person name="Liu H."/>
            <person name="Ma X."/>
            <person name="Jiao Y."/>
            <person name="Wang B."/>
            <person name="Wei X."/>
            <person name="Stein J.C."/>
            <person name="Glaubitz J.C."/>
            <person name="Lu F."/>
            <person name="Yu G."/>
            <person name="Liang C."/>
            <person name="Fengler K."/>
            <person name="Li B."/>
            <person name="Rafalski A."/>
            <person name="Schnable P.S."/>
            <person name="Ware D.H."/>
            <person name="Buckler E.S."/>
            <person name="Lai J."/>
        </authorList>
    </citation>
    <scope>NUCLEOTIDE SEQUENCE [LARGE SCALE GENOMIC DNA]</scope>
    <source>
        <tissue evidence="1">Seedling</tissue>
    </source>
</reference>
<gene>
    <name evidence="1" type="ORF">Zm00014a_009899</name>
</gene>
<dbReference type="EMBL" id="NCVQ01000010">
    <property type="protein sequence ID" value="PWZ06226.1"/>
    <property type="molecule type" value="Genomic_DNA"/>
</dbReference>
<comment type="caution">
    <text evidence="1">The sequence shown here is derived from an EMBL/GenBank/DDBJ whole genome shotgun (WGS) entry which is preliminary data.</text>
</comment>
<protein>
    <submittedName>
        <fullName evidence="1">Uncharacterized protein</fullName>
    </submittedName>
</protein>
<accession>A0A3L6DCA1</accession>
<organism evidence="1">
    <name type="scientific">Zea mays</name>
    <name type="common">Maize</name>
    <dbReference type="NCBI Taxonomy" id="4577"/>
    <lineage>
        <taxon>Eukaryota</taxon>
        <taxon>Viridiplantae</taxon>
        <taxon>Streptophyta</taxon>
        <taxon>Embryophyta</taxon>
        <taxon>Tracheophyta</taxon>
        <taxon>Spermatophyta</taxon>
        <taxon>Magnoliopsida</taxon>
        <taxon>Liliopsida</taxon>
        <taxon>Poales</taxon>
        <taxon>Poaceae</taxon>
        <taxon>PACMAD clade</taxon>
        <taxon>Panicoideae</taxon>
        <taxon>Andropogonodae</taxon>
        <taxon>Andropogoneae</taxon>
        <taxon>Tripsacinae</taxon>
        <taxon>Zea</taxon>
    </lineage>
</organism>
<proteinExistence type="predicted"/>
<dbReference type="AlphaFoldDB" id="A0A3L6DCA1"/>
<name>A0A3L6DCA1_MAIZE</name>
<sequence length="70" mass="8316">MLNISLHNFSHNFYFITKILDKHFKTPFNPLKYLFAAQTTNLFLPGTLLLCPPNKTCFTILVPFHNFWRK</sequence>
<dbReference type="Proteomes" id="UP000251960">
    <property type="component" value="Chromosome 9"/>
</dbReference>